<proteinExistence type="predicted"/>
<dbReference type="EMBL" id="BX294138">
    <property type="protein sequence ID" value="CAD73017.1"/>
    <property type="molecule type" value="Genomic_DNA"/>
</dbReference>
<reference evidence="1 2" key="1">
    <citation type="journal article" date="2003" name="Proc. Natl. Acad. Sci. U.S.A.">
        <title>Complete genome sequence of the marine planctomycete Pirellula sp. strain 1.</title>
        <authorList>
            <person name="Gloeckner F.O."/>
            <person name="Kube M."/>
            <person name="Bauer M."/>
            <person name="Teeling H."/>
            <person name="Lombardot T."/>
            <person name="Ludwig W."/>
            <person name="Gade D."/>
            <person name="Beck A."/>
            <person name="Borzym K."/>
            <person name="Heitmann K."/>
            <person name="Rabus R."/>
            <person name="Schlesner H."/>
            <person name="Amann R."/>
            <person name="Reinhardt R."/>
        </authorList>
    </citation>
    <scope>NUCLEOTIDE SEQUENCE [LARGE SCALE GENOMIC DNA]</scope>
    <source>
        <strain evidence="2">DSM 10527 / NCIMB 13988 / SH1</strain>
    </source>
</reference>
<name>Q7UUR0_RHOBA</name>
<evidence type="ECO:0000313" key="1">
    <source>
        <dbReference type="EMBL" id="CAD73017.1"/>
    </source>
</evidence>
<dbReference type="Proteomes" id="UP000001025">
    <property type="component" value="Chromosome"/>
</dbReference>
<gene>
    <name evidence="1" type="ordered locus">RB3136</name>
</gene>
<accession>Q7UUR0</accession>
<sequence>MHAAEWRWRPSTSGNLASATTQMLPVRQLKPMQAFAGLDFHAGARYCMHVPTLRDGVALASTLADSVDFELAIAPIHVATMPERDSWIRRAFRPTSPVRWLAKRAHWTVQLAAQEISALPIPVPDQFRCMAMNPRQFLAFLGASAGEPKTLIYQTDGMDPLGLSSLHSFACDHFTTGTLIHCTSQPIGSCPLAPRCVSIEW</sequence>
<protein>
    <submittedName>
        <fullName evidence="1">Uncharacterized protein</fullName>
    </submittedName>
</protein>
<evidence type="ECO:0000313" key="2">
    <source>
        <dbReference type="Proteomes" id="UP000001025"/>
    </source>
</evidence>
<dbReference type="HOGENOM" id="CLU_1359510_0_0_0"/>
<dbReference type="AlphaFoldDB" id="Q7UUR0"/>
<dbReference type="InParanoid" id="Q7UUR0"/>
<keyword evidence="2" id="KW-1185">Reference proteome</keyword>
<dbReference type="EnsemblBacteria" id="CAD73017">
    <property type="protein sequence ID" value="CAD73017"/>
    <property type="gene ID" value="RB3136"/>
</dbReference>
<dbReference type="KEGG" id="rba:RB3136"/>
<organism evidence="1 2">
    <name type="scientific">Rhodopirellula baltica (strain DSM 10527 / NCIMB 13988 / SH1)</name>
    <dbReference type="NCBI Taxonomy" id="243090"/>
    <lineage>
        <taxon>Bacteria</taxon>
        <taxon>Pseudomonadati</taxon>
        <taxon>Planctomycetota</taxon>
        <taxon>Planctomycetia</taxon>
        <taxon>Pirellulales</taxon>
        <taxon>Pirellulaceae</taxon>
        <taxon>Rhodopirellula</taxon>
    </lineage>
</organism>
<dbReference type="PATRIC" id="fig|243090.15.peg.1443"/>